<protein>
    <recommendedName>
        <fullName evidence="2">DUF8156 domain-containing protein</fullName>
    </recommendedName>
</protein>
<proteinExistence type="predicted"/>
<organism evidence="3 4">
    <name type="scientific">Halostagnicola kamekurae</name>
    <dbReference type="NCBI Taxonomy" id="619731"/>
    <lineage>
        <taxon>Archaea</taxon>
        <taxon>Methanobacteriati</taxon>
        <taxon>Methanobacteriota</taxon>
        <taxon>Stenosarchaea group</taxon>
        <taxon>Halobacteria</taxon>
        <taxon>Halobacteriales</taxon>
        <taxon>Natrialbaceae</taxon>
        <taxon>Halostagnicola</taxon>
    </lineage>
</organism>
<gene>
    <name evidence="3" type="ORF">SAMN04488556_2142</name>
</gene>
<sequence length="120" mass="13434">MGRTNPTYRDAVSSLESEWGPMRRALRREYQGDFDRLFERARGFADAAGHANATDPERALVLSVLLAHEVELRQVRGRLEETEAKLEDAEGRLEKIEARLAETGSGLEEYATTGPEDGRS</sequence>
<evidence type="ECO:0000259" key="2">
    <source>
        <dbReference type="Pfam" id="PF26485"/>
    </source>
</evidence>
<accession>A0A1I6RUD9</accession>
<dbReference type="Pfam" id="PF26485">
    <property type="entry name" value="DUF8156"/>
    <property type="match status" value="1"/>
</dbReference>
<keyword evidence="4" id="KW-1185">Reference proteome</keyword>
<evidence type="ECO:0000313" key="4">
    <source>
        <dbReference type="Proteomes" id="UP000199199"/>
    </source>
</evidence>
<dbReference type="AlphaFoldDB" id="A0A1I6RUD9"/>
<dbReference type="Proteomes" id="UP000199199">
    <property type="component" value="Unassembled WGS sequence"/>
</dbReference>
<feature type="coiled-coil region" evidence="1">
    <location>
        <begin position="65"/>
        <end position="106"/>
    </location>
</feature>
<evidence type="ECO:0000256" key="1">
    <source>
        <dbReference type="SAM" id="Coils"/>
    </source>
</evidence>
<dbReference type="InterPro" id="IPR058469">
    <property type="entry name" value="DUF8156"/>
</dbReference>
<evidence type="ECO:0000313" key="3">
    <source>
        <dbReference type="EMBL" id="SFS68337.1"/>
    </source>
</evidence>
<reference evidence="4" key="1">
    <citation type="submission" date="2016-10" db="EMBL/GenBank/DDBJ databases">
        <authorList>
            <person name="Varghese N."/>
            <person name="Submissions S."/>
        </authorList>
    </citation>
    <scope>NUCLEOTIDE SEQUENCE [LARGE SCALE GENOMIC DNA]</scope>
    <source>
        <strain evidence="4">DSM 22427</strain>
    </source>
</reference>
<name>A0A1I6RUD9_9EURY</name>
<keyword evidence="1" id="KW-0175">Coiled coil</keyword>
<feature type="domain" description="DUF8156" evidence="2">
    <location>
        <begin position="1"/>
        <end position="98"/>
    </location>
</feature>
<dbReference type="EMBL" id="FOZS01000002">
    <property type="protein sequence ID" value="SFS68337.1"/>
    <property type="molecule type" value="Genomic_DNA"/>
</dbReference>
<dbReference type="RefSeq" id="WP_092904424.1">
    <property type="nucleotide sequence ID" value="NZ_FOZS01000002.1"/>
</dbReference>
<dbReference type="OrthoDB" id="11496at2157"/>